<dbReference type="EMBL" id="JAEMGP010000010">
    <property type="protein sequence ID" value="KAG5204311.1"/>
    <property type="molecule type" value="Genomic_DNA"/>
</dbReference>
<accession>A0A836A6I0</accession>
<proteinExistence type="predicted"/>
<dbReference type="Proteomes" id="UP000664991">
    <property type="component" value="Unassembled WGS sequence"/>
</dbReference>
<comment type="caution">
    <text evidence="2">The sequence shown here is derived from an EMBL/GenBank/DDBJ whole genome shotgun (WGS) entry which is preliminary data.</text>
</comment>
<reference evidence="2 3" key="1">
    <citation type="submission" date="2020-12" db="EMBL/GenBank/DDBJ databases">
        <title>De novo assembly of Tibetan sheep genome.</title>
        <authorList>
            <person name="Li X."/>
        </authorList>
    </citation>
    <scope>NUCLEOTIDE SEQUENCE [LARGE SCALE GENOMIC DNA]</scope>
    <source>
        <tissue evidence="2">Heart</tissue>
    </source>
</reference>
<name>A0A836A6I0_SHEEP</name>
<sequence length="189" mass="21453">MRERSSDNGEDSEVTRGRIEKSTEVSLLSTLDEKQLNVGTSVIEKITETCYHHYVRSSKYFGIKFVCSQTPLPRRYCLQTPNMDEAHNRMLLLDGGCQSIEQGRSHNSRVYDTNTTDGRTVTPTRCCKKIYLKTLMQLKVNNDLDSERNCNFSFYPSLPHLKQKKWVPVSAPGYSSPPSVGAKPAELLE</sequence>
<feature type="region of interest" description="Disordered" evidence="1">
    <location>
        <begin position="169"/>
        <end position="189"/>
    </location>
</feature>
<dbReference type="AlphaFoldDB" id="A0A836A6I0"/>
<evidence type="ECO:0000256" key="1">
    <source>
        <dbReference type="SAM" id="MobiDB-lite"/>
    </source>
</evidence>
<evidence type="ECO:0000313" key="3">
    <source>
        <dbReference type="Proteomes" id="UP000664991"/>
    </source>
</evidence>
<gene>
    <name evidence="2" type="ORF">JEQ12_002287</name>
</gene>
<evidence type="ECO:0000313" key="2">
    <source>
        <dbReference type="EMBL" id="KAG5204311.1"/>
    </source>
</evidence>
<organism evidence="2 3">
    <name type="scientific">Ovis aries</name>
    <name type="common">Sheep</name>
    <dbReference type="NCBI Taxonomy" id="9940"/>
    <lineage>
        <taxon>Eukaryota</taxon>
        <taxon>Metazoa</taxon>
        <taxon>Chordata</taxon>
        <taxon>Craniata</taxon>
        <taxon>Vertebrata</taxon>
        <taxon>Euteleostomi</taxon>
        <taxon>Mammalia</taxon>
        <taxon>Eutheria</taxon>
        <taxon>Laurasiatheria</taxon>
        <taxon>Artiodactyla</taxon>
        <taxon>Ruminantia</taxon>
        <taxon>Pecora</taxon>
        <taxon>Bovidae</taxon>
        <taxon>Caprinae</taxon>
        <taxon>Ovis</taxon>
    </lineage>
</organism>
<protein>
    <submittedName>
        <fullName evidence="2">Uncharacterized protein</fullName>
    </submittedName>
</protein>